<dbReference type="PANTHER" id="PTHR31438:SF1">
    <property type="entry name" value="LYSINE N-ACYLTRANSFERASE C17G9.06C-RELATED"/>
    <property type="match status" value="1"/>
</dbReference>
<comment type="pathway">
    <text evidence="2">Siderophore biosynthesis; mycobactin biosynthesis.</text>
</comment>
<evidence type="ECO:0000256" key="4">
    <source>
        <dbReference type="ARBA" id="ARBA00031122"/>
    </source>
</evidence>
<comment type="caution">
    <text evidence="6">The sequence shown here is derived from an EMBL/GenBank/DDBJ whole genome shotgun (WGS) entry which is preliminary data.</text>
</comment>
<keyword evidence="6" id="KW-0808">Transferase</keyword>
<sequence length="234" mass="24010">MTARTAAAAFAAAELPVAADGSGQPAAADLAITIAPTDAARDAALVQGWLAHPNSAFWGMGDLDVAQVASYLGEVVAHPDQDSWVGSVDGAPAFLVETYNPARVLLVGLHDAEPGDLGMHILIAPPAASAADSSGSGVRHGFTDAVFAEVVRWCFAERGAERVVVEPDVRNDRILAKNAAAGFRPVGEIDVPEGERVKRALLSVATREDFAASRLGAAVGAAALATPIAEEVAR</sequence>
<evidence type="ECO:0000313" key="6">
    <source>
        <dbReference type="EMBL" id="TPW77574.1"/>
    </source>
</evidence>
<dbReference type="Gene3D" id="3.40.630.30">
    <property type="match status" value="1"/>
</dbReference>
<evidence type="ECO:0000259" key="5">
    <source>
        <dbReference type="SMART" id="SM01006"/>
    </source>
</evidence>
<dbReference type="GO" id="GO:0019290">
    <property type="term" value="P:siderophore biosynthetic process"/>
    <property type="evidence" value="ECO:0007669"/>
    <property type="project" value="InterPro"/>
</dbReference>
<organism evidence="6 7">
    <name type="scientific">Schumannella soli</name>
    <dbReference type="NCBI Taxonomy" id="2590779"/>
    <lineage>
        <taxon>Bacteria</taxon>
        <taxon>Bacillati</taxon>
        <taxon>Actinomycetota</taxon>
        <taxon>Actinomycetes</taxon>
        <taxon>Micrococcales</taxon>
        <taxon>Microbacteriaceae</taxon>
        <taxon>Schumannella</taxon>
    </lineage>
</organism>
<dbReference type="PANTHER" id="PTHR31438">
    <property type="entry name" value="LYSINE N-ACYLTRANSFERASE C17G9.06C-RELATED"/>
    <property type="match status" value="1"/>
</dbReference>
<dbReference type="RefSeq" id="WP_141162102.1">
    <property type="nucleotide sequence ID" value="NZ_VHQG01000001.1"/>
</dbReference>
<dbReference type="EMBL" id="VHQG01000001">
    <property type="protein sequence ID" value="TPW77574.1"/>
    <property type="molecule type" value="Genomic_DNA"/>
</dbReference>
<evidence type="ECO:0000313" key="7">
    <source>
        <dbReference type="Proteomes" id="UP000316252"/>
    </source>
</evidence>
<reference evidence="6 7" key="1">
    <citation type="submission" date="2019-06" db="EMBL/GenBank/DDBJ databases">
        <authorList>
            <person name="Li F."/>
        </authorList>
    </citation>
    <scope>NUCLEOTIDE SEQUENCE [LARGE SCALE GENOMIC DNA]</scope>
    <source>
        <strain evidence="6 7">10F1D-1</strain>
    </source>
</reference>
<dbReference type="InterPro" id="IPR019432">
    <property type="entry name" value="Acyltransferase_MbtK/IucB-like"/>
</dbReference>
<dbReference type="Pfam" id="PF13523">
    <property type="entry name" value="Acetyltransf_8"/>
    <property type="match status" value="1"/>
</dbReference>
<comment type="function">
    <text evidence="1">Acyltransferase required for the direct transfer of medium- to long-chain fatty acyl moieties from a carrier protein (MbtL) on to the epsilon-amino group of lysine residue in the mycobactin core.</text>
</comment>
<dbReference type="AlphaFoldDB" id="A0A506XXE8"/>
<dbReference type="InterPro" id="IPR016181">
    <property type="entry name" value="Acyl_CoA_acyltransferase"/>
</dbReference>
<dbReference type="OrthoDB" id="5177616at2"/>
<dbReference type="SMART" id="SM01006">
    <property type="entry name" value="AlcB"/>
    <property type="match status" value="1"/>
</dbReference>
<dbReference type="Proteomes" id="UP000316252">
    <property type="component" value="Unassembled WGS sequence"/>
</dbReference>
<evidence type="ECO:0000256" key="3">
    <source>
        <dbReference type="ARBA" id="ARBA00020586"/>
    </source>
</evidence>
<accession>A0A506XXE8</accession>
<dbReference type="GO" id="GO:0016410">
    <property type="term" value="F:N-acyltransferase activity"/>
    <property type="evidence" value="ECO:0007669"/>
    <property type="project" value="TreeGrafter"/>
</dbReference>
<evidence type="ECO:0000256" key="1">
    <source>
        <dbReference type="ARBA" id="ARBA00003818"/>
    </source>
</evidence>
<dbReference type="SUPFAM" id="SSF55729">
    <property type="entry name" value="Acyl-CoA N-acyltransferases (Nat)"/>
    <property type="match status" value="1"/>
</dbReference>
<dbReference type="UniPathway" id="UPA00011"/>
<gene>
    <name evidence="6" type="ORF">FJ657_02555</name>
</gene>
<proteinExistence type="predicted"/>
<name>A0A506XXE8_9MICO</name>
<feature type="domain" description="Acyltransferase MbtK/IucB-like conserved" evidence="5">
    <location>
        <begin position="35"/>
        <end position="82"/>
    </location>
</feature>
<evidence type="ECO:0000256" key="2">
    <source>
        <dbReference type="ARBA" id="ARBA00005102"/>
    </source>
</evidence>
<keyword evidence="7" id="KW-1185">Reference proteome</keyword>
<protein>
    <recommendedName>
        <fullName evidence="3">Lysine N-acyltransferase MbtK</fullName>
    </recommendedName>
    <alternativeName>
        <fullName evidence="4">Mycobactin synthase protein K</fullName>
    </alternativeName>
</protein>